<dbReference type="OrthoDB" id="2423856at2"/>
<sequence>MTQTIRELHYEDLPHVEAMQNGIENDYIPRVFNRLTSGDNRIFGMFEGEDLISTAGYTVYVGSYAMLGRLRSDKRYRGNANATTLLTYVLREAERHPGIQWIGANTQQANSPARRVLEKIGFEPVTSLYPAATKEPARLAENGRVWNRVTSLSEKRAWVKRMYVDTGAVFPYECYYPFPASDDLFPDNLLDKWEFYENDDRSRFLLMKYDQKLYHYLHTVYPWDDFTEQPGLWKTIDESYKQLLQETDGETYVWMDMTEAKASALPDAHPFELPDPWVLYRYD</sequence>
<feature type="domain" description="N-acetyltransferase" evidence="1">
    <location>
        <begin position="3"/>
        <end position="141"/>
    </location>
</feature>
<organism evidence="2 3">
    <name type="scientific">Salisediminibacterium halotolerans</name>
    <dbReference type="NCBI Taxonomy" id="517425"/>
    <lineage>
        <taxon>Bacteria</taxon>
        <taxon>Bacillati</taxon>
        <taxon>Bacillota</taxon>
        <taxon>Bacilli</taxon>
        <taxon>Bacillales</taxon>
        <taxon>Bacillaceae</taxon>
        <taxon>Salisediminibacterium</taxon>
    </lineage>
</organism>
<dbReference type="STRING" id="1464123.SAMN05444126_1357"/>
<dbReference type="InterPro" id="IPR016181">
    <property type="entry name" value="Acyl_CoA_acyltransferase"/>
</dbReference>
<protein>
    <submittedName>
        <fullName evidence="2">Acetyltransferase (GNAT) family protein</fullName>
    </submittedName>
</protein>
<comment type="caution">
    <text evidence="2">The sequence shown here is derived from an EMBL/GenBank/DDBJ whole genome shotgun (WGS) entry which is preliminary data.</text>
</comment>
<reference evidence="3" key="1">
    <citation type="submission" date="2016-10" db="EMBL/GenBank/DDBJ databases">
        <authorList>
            <person name="de Groot N.N."/>
        </authorList>
    </citation>
    <scope>NUCLEOTIDE SEQUENCE [LARGE SCALE GENOMIC DNA]</scope>
    <source>
        <strain evidence="3">10nlg</strain>
    </source>
</reference>
<dbReference type="GO" id="GO:0016747">
    <property type="term" value="F:acyltransferase activity, transferring groups other than amino-acyl groups"/>
    <property type="evidence" value="ECO:0007669"/>
    <property type="project" value="InterPro"/>
</dbReference>
<dbReference type="RefSeq" id="WP_093074791.1">
    <property type="nucleotide sequence ID" value="NZ_FOGV01000035.1"/>
</dbReference>
<accession>A0A1H9WGT6</accession>
<evidence type="ECO:0000259" key="1">
    <source>
        <dbReference type="PROSITE" id="PS51186"/>
    </source>
</evidence>
<dbReference type="Pfam" id="PF00583">
    <property type="entry name" value="Acetyltransf_1"/>
    <property type="match status" value="1"/>
</dbReference>
<dbReference type="EMBL" id="FOGV01000035">
    <property type="protein sequence ID" value="SES33054.1"/>
    <property type="molecule type" value="Genomic_DNA"/>
</dbReference>
<keyword evidence="3" id="KW-1185">Reference proteome</keyword>
<dbReference type="PROSITE" id="PS51186">
    <property type="entry name" value="GNAT"/>
    <property type="match status" value="1"/>
</dbReference>
<proteinExistence type="predicted"/>
<evidence type="ECO:0000313" key="3">
    <source>
        <dbReference type="Proteomes" id="UP000199318"/>
    </source>
</evidence>
<dbReference type="AlphaFoldDB" id="A0A1H9WGT6"/>
<evidence type="ECO:0000313" key="2">
    <source>
        <dbReference type="EMBL" id="SES33054.1"/>
    </source>
</evidence>
<dbReference type="InterPro" id="IPR000182">
    <property type="entry name" value="GNAT_dom"/>
</dbReference>
<name>A0A1H9WGT6_9BACI</name>
<dbReference type="Gene3D" id="3.40.630.30">
    <property type="match status" value="1"/>
</dbReference>
<dbReference type="SUPFAM" id="SSF55729">
    <property type="entry name" value="Acyl-CoA N-acyltransferases (Nat)"/>
    <property type="match status" value="1"/>
</dbReference>
<gene>
    <name evidence="2" type="ORF">SAMN05444126_1357</name>
</gene>
<dbReference type="Proteomes" id="UP000199318">
    <property type="component" value="Unassembled WGS sequence"/>
</dbReference>